<dbReference type="GO" id="GO:0003700">
    <property type="term" value="F:DNA-binding transcription factor activity"/>
    <property type="evidence" value="ECO:0007669"/>
    <property type="project" value="TreeGrafter"/>
</dbReference>
<reference evidence="6 7" key="1">
    <citation type="submission" date="2018-08" db="EMBL/GenBank/DDBJ databases">
        <title>Pseudooceanicola sediminis CY03 in the family Rhodobacteracea.</title>
        <authorList>
            <person name="Zhang Y.-J."/>
        </authorList>
    </citation>
    <scope>NUCLEOTIDE SEQUENCE [LARGE SCALE GENOMIC DNA]</scope>
    <source>
        <strain evidence="6 7">CY03</strain>
    </source>
</reference>
<evidence type="ECO:0000256" key="2">
    <source>
        <dbReference type="ARBA" id="ARBA00023125"/>
    </source>
</evidence>
<dbReference type="InterPro" id="IPR036388">
    <property type="entry name" value="WH-like_DNA-bd_sf"/>
</dbReference>
<dbReference type="Gene3D" id="3.30.450.40">
    <property type="match status" value="1"/>
</dbReference>
<dbReference type="Pfam" id="PF01614">
    <property type="entry name" value="IclR_C"/>
    <property type="match status" value="1"/>
</dbReference>
<dbReference type="Gene3D" id="1.10.10.10">
    <property type="entry name" value="Winged helix-like DNA-binding domain superfamily/Winged helix DNA-binding domain"/>
    <property type="match status" value="1"/>
</dbReference>
<dbReference type="GO" id="GO:0003677">
    <property type="term" value="F:DNA binding"/>
    <property type="evidence" value="ECO:0007669"/>
    <property type="project" value="UniProtKB-KW"/>
</dbReference>
<evidence type="ECO:0000256" key="3">
    <source>
        <dbReference type="ARBA" id="ARBA00023163"/>
    </source>
</evidence>
<dbReference type="OrthoDB" id="8357778at2"/>
<accession>A0A399J3Q6</accession>
<evidence type="ECO:0000256" key="1">
    <source>
        <dbReference type="ARBA" id="ARBA00023015"/>
    </source>
</evidence>
<gene>
    <name evidence="6" type="ORF">DL237_04030</name>
</gene>
<keyword evidence="7" id="KW-1185">Reference proteome</keyword>
<dbReference type="SUPFAM" id="SSF46785">
    <property type="entry name" value="Winged helix' DNA-binding domain"/>
    <property type="match status" value="1"/>
</dbReference>
<dbReference type="Proteomes" id="UP000265848">
    <property type="component" value="Unassembled WGS sequence"/>
</dbReference>
<feature type="domain" description="IclR-ED" evidence="5">
    <location>
        <begin position="75"/>
        <end position="255"/>
    </location>
</feature>
<dbReference type="PROSITE" id="PS51078">
    <property type="entry name" value="ICLR_ED"/>
    <property type="match status" value="1"/>
</dbReference>
<dbReference type="PROSITE" id="PS51077">
    <property type="entry name" value="HTH_ICLR"/>
    <property type="match status" value="1"/>
</dbReference>
<dbReference type="GO" id="GO:0045892">
    <property type="term" value="P:negative regulation of DNA-templated transcription"/>
    <property type="evidence" value="ECO:0007669"/>
    <property type="project" value="TreeGrafter"/>
</dbReference>
<name>A0A399J3Q6_9RHOB</name>
<organism evidence="6 7">
    <name type="scientific">Pseudooceanicola sediminis</name>
    <dbReference type="NCBI Taxonomy" id="2211117"/>
    <lineage>
        <taxon>Bacteria</taxon>
        <taxon>Pseudomonadati</taxon>
        <taxon>Pseudomonadota</taxon>
        <taxon>Alphaproteobacteria</taxon>
        <taxon>Rhodobacterales</taxon>
        <taxon>Paracoccaceae</taxon>
        <taxon>Pseudooceanicola</taxon>
    </lineage>
</organism>
<dbReference type="InterPro" id="IPR050707">
    <property type="entry name" value="HTH_MetabolicPath_Reg"/>
</dbReference>
<dbReference type="EMBL" id="QWJJ01000003">
    <property type="protein sequence ID" value="RII39880.1"/>
    <property type="molecule type" value="Genomic_DNA"/>
</dbReference>
<dbReference type="SUPFAM" id="SSF55781">
    <property type="entry name" value="GAF domain-like"/>
    <property type="match status" value="1"/>
</dbReference>
<dbReference type="InterPro" id="IPR036390">
    <property type="entry name" value="WH_DNA-bd_sf"/>
</dbReference>
<keyword evidence="1" id="KW-0805">Transcription regulation</keyword>
<feature type="domain" description="HTH iclR-type" evidence="4">
    <location>
        <begin position="12"/>
        <end position="74"/>
    </location>
</feature>
<dbReference type="PANTHER" id="PTHR30136">
    <property type="entry name" value="HELIX-TURN-HELIX TRANSCRIPTIONAL REGULATOR, ICLR FAMILY"/>
    <property type="match status" value="1"/>
</dbReference>
<dbReference type="AlphaFoldDB" id="A0A399J3Q6"/>
<dbReference type="PANTHER" id="PTHR30136:SF34">
    <property type="entry name" value="TRANSCRIPTIONAL REGULATOR"/>
    <property type="match status" value="1"/>
</dbReference>
<dbReference type="SMART" id="SM00346">
    <property type="entry name" value="HTH_ICLR"/>
    <property type="match status" value="1"/>
</dbReference>
<sequence>MTENRNDDRYLVPGLMRGLGVLKLFTPDRSALSLSDIAAALGITRSAAFRTVYTLNEAGCLLHDQRSQLYSLGPGVLRLTYGYVATREVVEIAQPELERMRDRIGWSAHLGVLEGTSVLYVLRVPGPQRDTSIVQVGSRLPARATTMGRVLLADLSEEELVALFRSDGARGKGPSLPGIVKQAAEDAHSQSVVHTGDFEAGIVSAAAPLRDMTGRVIAAINVTAPQSSETQRMVSGALRDDLIATARRISTLLGWDGAAA</sequence>
<dbReference type="Pfam" id="PF09339">
    <property type="entry name" value="HTH_IclR"/>
    <property type="match status" value="1"/>
</dbReference>
<evidence type="ECO:0000259" key="5">
    <source>
        <dbReference type="PROSITE" id="PS51078"/>
    </source>
</evidence>
<keyword evidence="2" id="KW-0238">DNA-binding</keyword>
<keyword evidence="3" id="KW-0804">Transcription</keyword>
<protein>
    <submittedName>
        <fullName evidence="6">IclR family transcriptional regulator</fullName>
    </submittedName>
</protein>
<evidence type="ECO:0000259" key="4">
    <source>
        <dbReference type="PROSITE" id="PS51077"/>
    </source>
</evidence>
<proteinExistence type="predicted"/>
<evidence type="ECO:0000313" key="6">
    <source>
        <dbReference type="EMBL" id="RII39880.1"/>
    </source>
</evidence>
<dbReference type="RefSeq" id="WP_119397760.1">
    <property type="nucleotide sequence ID" value="NZ_QWJJ01000003.1"/>
</dbReference>
<evidence type="ECO:0000313" key="7">
    <source>
        <dbReference type="Proteomes" id="UP000265848"/>
    </source>
</evidence>
<comment type="caution">
    <text evidence="6">The sequence shown here is derived from an EMBL/GenBank/DDBJ whole genome shotgun (WGS) entry which is preliminary data.</text>
</comment>
<dbReference type="InterPro" id="IPR014757">
    <property type="entry name" value="Tscrpt_reg_IclR_C"/>
</dbReference>
<dbReference type="InterPro" id="IPR005471">
    <property type="entry name" value="Tscrpt_reg_IclR_N"/>
</dbReference>
<dbReference type="InterPro" id="IPR029016">
    <property type="entry name" value="GAF-like_dom_sf"/>
</dbReference>